<feature type="transmembrane region" description="Helical" evidence="11">
    <location>
        <begin position="347"/>
        <end position="365"/>
    </location>
</feature>
<evidence type="ECO:0000256" key="3">
    <source>
        <dbReference type="ARBA" id="ARBA00022692"/>
    </source>
</evidence>
<dbReference type="SMART" id="SM01381">
    <property type="entry name" value="7TM_GPCR_Srsx"/>
    <property type="match status" value="1"/>
</dbReference>
<comment type="function">
    <text evidence="1">Odorant receptor.</text>
</comment>
<organism evidence="13 14">
    <name type="scientific">Coturnix japonica</name>
    <name type="common">Japanese quail</name>
    <name type="synonym">Coturnix coturnix japonica</name>
    <dbReference type="NCBI Taxonomy" id="93934"/>
    <lineage>
        <taxon>Eukaryota</taxon>
        <taxon>Metazoa</taxon>
        <taxon>Chordata</taxon>
        <taxon>Craniata</taxon>
        <taxon>Vertebrata</taxon>
        <taxon>Euteleostomi</taxon>
        <taxon>Archelosauria</taxon>
        <taxon>Archosauria</taxon>
        <taxon>Dinosauria</taxon>
        <taxon>Saurischia</taxon>
        <taxon>Theropoda</taxon>
        <taxon>Coelurosauria</taxon>
        <taxon>Aves</taxon>
        <taxon>Neognathae</taxon>
        <taxon>Galloanserae</taxon>
        <taxon>Galliformes</taxon>
        <taxon>Phasianidae</taxon>
        <taxon>Perdicinae</taxon>
        <taxon>Coturnix</taxon>
    </lineage>
</organism>
<dbReference type="RefSeq" id="XP_015718713.1">
    <property type="nucleotide sequence ID" value="XM_015863227.2"/>
</dbReference>
<protein>
    <recommendedName>
        <fullName evidence="11">Olfactory receptor</fullName>
    </recommendedName>
</protein>
<dbReference type="Pfam" id="PF13853">
    <property type="entry name" value="7tm_4"/>
    <property type="match status" value="1"/>
</dbReference>
<dbReference type="GeneID" id="107314207"/>
<name>A0A8C2TPW1_COTJA</name>
<reference evidence="13" key="1">
    <citation type="submission" date="2015-11" db="EMBL/GenBank/DDBJ databases">
        <authorList>
            <consortium name="International Coturnix japonica Genome Analysis Consortium"/>
            <person name="Warren W."/>
            <person name="Burt D.W."/>
            <person name="Antin P.B."/>
            <person name="Lanford R."/>
            <person name="Gros J."/>
            <person name="Wilson R.K."/>
        </authorList>
    </citation>
    <scope>NUCLEOTIDE SEQUENCE [LARGE SCALE GENOMIC DNA]</scope>
</reference>
<accession>A0A8C2TPW1</accession>
<keyword evidence="5 10" id="KW-0297">G-protein coupled receptor</keyword>
<keyword evidence="7 10" id="KW-0675">Receptor</keyword>
<evidence type="ECO:0000256" key="4">
    <source>
        <dbReference type="ARBA" id="ARBA00022989"/>
    </source>
</evidence>
<evidence type="ECO:0000256" key="11">
    <source>
        <dbReference type="RuleBase" id="RU363047"/>
    </source>
</evidence>
<feature type="transmembrane region" description="Helical" evidence="11">
    <location>
        <begin position="132"/>
        <end position="150"/>
    </location>
</feature>
<feature type="transmembrane region" description="Helical" evidence="11">
    <location>
        <begin position="278"/>
        <end position="297"/>
    </location>
</feature>
<dbReference type="SUPFAM" id="SSF81321">
    <property type="entry name" value="Family A G protein-coupled receptor-like"/>
    <property type="match status" value="1"/>
</dbReference>
<dbReference type="PRINTS" id="PR00237">
    <property type="entry name" value="GPCRRHODOPSN"/>
</dbReference>
<evidence type="ECO:0000259" key="12">
    <source>
        <dbReference type="PROSITE" id="PS50262"/>
    </source>
</evidence>
<evidence type="ECO:0000256" key="5">
    <source>
        <dbReference type="ARBA" id="ARBA00023040"/>
    </source>
</evidence>
<dbReference type="InterPro" id="IPR000276">
    <property type="entry name" value="GPCR_Rhodpsn"/>
</dbReference>
<keyword evidence="8" id="KW-0325">Glycoprotein</keyword>
<dbReference type="AlphaFoldDB" id="A0A8C2TPW1"/>
<dbReference type="Ensembl" id="ENSCJPT00005022565.1">
    <property type="protein sequence ID" value="ENSCJPP00005016007.1"/>
    <property type="gene ID" value="ENSCJPG00005013198.1"/>
</dbReference>
<dbReference type="InterPro" id="IPR017452">
    <property type="entry name" value="GPCR_Rhodpsn_7TM"/>
</dbReference>
<dbReference type="Gene3D" id="1.20.1070.10">
    <property type="entry name" value="Rhodopsin 7-helix transmembrane proteins"/>
    <property type="match status" value="1"/>
</dbReference>
<keyword evidence="11" id="KW-0716">Sensory transduction</keyword>
<dbReference type="FunFam" id="1.20.1070.10:FF:000003">
    <property type="entry name" value="Olfactory receptor"/>
    <property type="match status" value="1"/>
</dbReference>
<dbReference type="GeneTree" id="ENSGT01140000282552"/>
<evidence type="ECO:0000256" key="6">
    <source>
        <dbReference type="ARBA" id="ARBA00023136"/>
    </source>
</evidence>
<feature type="domain" description="G-protein coupled receptors family 1 profile" evidence="12">
    <location>
        <begin position="113"/>
        <end position="362"/>
    </location>
</feature>
<comment type="subcellular location">
    <subcellularLocation>
        <location evidence="11">Cell membrane</location>
        <topology evidence="11">Multi-pass membrane protein</topology>
    </subcellularLocation>
    <subcellularLocation>
        <location evidence="2">Membrane</location>
        <topology evidence="2">Multi-pass membrane protein</topology>
    </subcellularLocation>
</comment>
<dbReference type="PROSITE" id="PS00237">
    <property type="entry name" value="G_PROTEIN_RECEP_F1_1"/>
    <property type="match status" value="1"/>
</dbReference>
<dbReference type="OrthoDB" id="9891208at2759"/>
<evidence type="ECO:0000313" key="14">
    <source>
        <dbReference type="Proteomes" id="UP000694412"/>
    </source>
</evidence>
<gene>
    <name evidence="13" type="primary">LOC107314207</name>
</gene>
<dbReference type="InterPro" id="IPR000725">
    <property type="entry name" value="Olfact_rcpt"/>
</dbReference>
<feature type="transmembrane region" description="Helical" evidence="11">
    <location>
        <begin position="99"/>
        <end position="120"/>
    </location>
</feature>
<dbReference type="PANTHER" id="PTHR48018">
    <property type="entry name" value="OLFACTORY RECEPTOR"/>
    <property type="match status" value="1"/>
</dbReference>
<dbReference type="GO" id="GO:0004930">
    <property type="term" value="F:G protein-coupled receptor activity"/>
    <property type="evidence" value="ECO:0007669"/>
    <property type="project" value="UniProtKB-KW"/>
</dbReference>
<comment type="similarity">
    <text evidence="10">Belongs to the G-protein coupled receptor 1 family.</text>
</comment>
<dbReference type="GO" id="GO:0005886">
    <property type="term" value="C:plasma membrane"/>
    <property type="evidence" value="ECO:0007669"/>
    <property type="project" value="UniProtKB-SubCell"/>
</dbReference>
<evidence type="ECO:0000256" key="7">
    <source>
        <dbReference type="ARBA" id="ARBA00023170"/>
    </source>
</evidence>
<dbReference type="PROSITE" id="PS50262">
    <property type="entry name" value="G_PROTEIN_RECEP_F1_2"/>
    <property type="match status" value="1"/>
</dbReference>
<evidence type="ECO:0000256" key="1">
    <source>
        <dbReference type="ARBA" id="ARBA00002936"/>
    </source>
</evidence>
<dbReference type="PRINTS" id="PR00245">
    <property type="entry name" value="OLFACTORYR"/>
</dbReference>
<feature type="transmembrane region" description="Helical" evidence="11">
    <location>
        <begin position="202"/>
        <end position="222"/>
    </location>
</feature>
<feature type="transmembrane region" description="Helical" evidence="11">
    <location>
        <begin position="309"/>
        <end position="327"/>
    </location>
</feature>
<dbReference type="GO" id="GO:0004984">
    <property type="term" value="F:olfactory receptor activity"/>
    <property type="evidence" value="ECO:0007669"/>
    <property type="project" value="InterPro"/>
</dbReference>
<keyword evidence="11" id="KW-1003">Cell membrane</keyword>
<dbReference type="KEGG" id="cjo:107314207"/>
<feature type="transmembrane region" description="Helical" evidence="11">
    <location>
        <begin position="170"/>
        <end position="190"/>
    </location>
</feature>
<sequence>MLRVEAIKKRFKCIVAEKKPLSWPIHLPYSRCPHYPVLPSPLAASYPRRAVALPYCRVCSPSSRHAVLIRGDMAEGNSTVVSQFILLGLTGEPELQTPLFIVFSVIYLVTLLGNVGLITVITTSPQLHTPMYFFLCNLSVVDLCYSSVFSPRLLIGFLLDNKTISYSACFTQHFFFLVFVTTEVFLLAVMAYDRYVAICNPLLYTISMPSCLCMKLVAGSYLGGVLNSLTQTCCLLPLPFCGPNIINHYFCDTNPLLKLTCSDSHLNELLLVTFNGTISMTVLLIVVISYVYIIISILSIRSARGQHKAFSTCASHLLTVTLFYVPAGLSHMQPGSKYSMNMEKVTAVFYTLLVPMLNPLIYSLRNKEVKEALRRVRGKIFTQASRCIL</sequence>
<evidence type="ECO:0000256" key="9">
    <source>
        <dbReference type="ARBA" id="ARBA00023224"/>
    </source>
</evidence>
<keyword evidence="9 10" id="KW-0807">Transducer</keyword>
<evidence type="ECO:0000256" key="10">
    <source>
        <dbReference type="RuleBase" id="RU000688"/>
    </source>
</evidence>
<evidence type="ECO:0000256" key="8">
    <source>
        <dbReference type="ARBA" id="ARBA00023180"/>
    </source>
</evidence>
<keyword evidence="14" id="KW-1185">Reference proteome</keyword>
<evidence type="ECO:0000313" key="13">
    <source>
        <dbReference type="Ensembl" id="ENSCJPP00005016007.1"/>
    </source>
</evidence>
<reference evidence="13" key="3">
    <citation type="submission" date="2025-09" db="UniProtKB">
        <authorList>
            <consortium name="Ensembl"/>
        </authorList>
    </citation>
    <scope>IDENTIFICATION</scope>
</reference>
<keyword evidence="3 10" id="KW-0812">Transmembrane</keyword>
<reference evidence="13" key="2">
    <citation type="submission" date="2025-08" db="UniProtKB">
        <authorList>
            <consortium name="Ensembl"/>
        </authorList>
    </citation>
    <scope>IDENTIFICATION</scope>
</reference>
<keyword evidence="4 11" id="KW-1133">Transmembrane helix</keyword>
<keyword evidence="11" id="KW-0552">Olfaction</keyword>
<evidence type="ECO:0000256" key="2">
    <source>
        <dbReference type="ARBA" id="ARBA00004141"/>
    </source>
</evidence>
<dbReference type="Proteomes" id="UP000694412">
    <property type="component" value="Chromosome 5"/>
</dbReference>
<proteinExistence type="inferred from homology"/>
<keyword evidence="6 11" id="KW-0472">Membrane</keyword>